<evidence type="ECO:0000256" key="2">
    <source>
        <dbReference type="ARBA" id="ARBA00005572"/>
    </source>
</evidence>
<dbReference type="GO" id="GO:0046540">
    <property type="term" value="C:U4/U6 x U5 tri-snRNP complex"/>
    <property type="evidence" value="ECO:0007669"/>
    <property type="project" value="InterPro"/>
</dbReference>
<comment type="subcellular location">
    <subcellularLocation>
        <location evidence="1">Nucleus</location>
    </subcellularLocation>
</comment>
<organism evidence="11 12">
    <name type="scientific">Batrachochytrium dendrobatidis (strain JEL423)</name>
    <dbReference type="NCBI Taxonomy" id="403673"/>
    <lineage>
        <taxon>Eukaryota</taxon>
        <taxon>Fungi</taxon>
        <taxon>Fungi incertae sedis</taxon>
        <taxon>Chytridiomycota</taxon>
        <taxon>Chytridiomycota incertae sedis</taxon>
        <taxon>Chytridiomycetes</taxon>
        <taxon>Rhizophydiales</taxon>
        <taxon>Rhizophydiales incertae sedis</taxon>
        <taxon>Batrachochytrium</taxon>
    </lineage>
</organism>
<dbReference type="Gene3D" id="1.10.246.90">
    <property type="entry name" value="Nop domain"/>
    <property type="match status" value="1"/>
</dbReference>
<name>A0A177WRI6_BATDL</name>
<dbReference type="InterPro" id="IPR019175">
    <property type="entry name" value="Prp31_C"/>
</dbReference>
<protein>
    <recommendedName>
        <fullName evidence="10">Nop domain-containing protein</fullName>
    </recommendedName>
</protein>
<dbReference type="GO" id="GO:0071011">
    <property type="term" value="C:precatalytic spliceosome"/>
    <property type="evidence" value="ECO:0007669"/>
    <property type="project" value="TreeGrafter"/>
</dbReference>
<dbReference type="GO" id="GO:0000244">
    <property type="term" value="P:spliceosomal tri-snRNP complex assembly"/>
    <property type="evidence" value="ECO:0007669"/>
    <property type="project" value="InterPro"/>
</dbReference>
<evidence type="ECO:0000256" key="8">
    <source>
        <dbReference type="ARBA" id="ARBA00023274"/>
    </source>
</evidence>
<dbReference type="STRING" id="403673.A0A177WRI6"/>
<dbReference type="PANTHER" id="PTHR13904">
    <property type="entry name" value="PRE-MRNA SPLICING FACTOR PRP31"/>
    <property type="match status" value="1"/>
</dbReference>
<dbReference type="VEuPathDB" id="FungiDB:BDEG_25755"/>
<dbReference type="GO" id="GO:0005687">
    <property type="term" value="C:U4 snRNP"/>
    <property type="evidence" value="ECO:0007669"/>
    <property type="project" value="TreeGrafter"/>
</dbReference>
<dbReference type="AlphaFoldDB" id="A0A177WRI6"/>
<dbReference type="Pfam" id="PF01798">
    <property type="entry name" value="Nop"/>
    <property type="match status" value="1"/>
</dbReference>
<feature type="compositionally biased region" description="Basic residues" evidence="9">
    <location>
        <begin position="378"/>
        <end position="390"/>
    </location>
</feature>
<feature type="domain" description="Nop" evidence="10">
    <location>
        <begin position="242"/>
        <end position="360"/>
    </location>
</feature>
<feature type="region of interest" description="Disordered" evidence="9">
    <location>
        <begin position="1"/>
        <end position="22"/>
    </location>
</feature>
<reference evidence="11 12" key="1">
    <citation type="submission" date="2006-10" db="EMBL/GenBank/DDBJ databases">
        <title>The Genome Sequence of Batrachochytrium dendrobatidis JEL423.</title>
        <authorList>
            <consortium name="The Broad Institute Genome Sequencing Platform"/>
            <person name="Birren B."/>
            <person name="Lander E."/>
            <person name="Galagan J."/>
            <person name="Cuomo C."/>
            <person name="Devon K."/>
            <person name="Jaffe D."/>
            <person name="Butler J."/>
            <person name="Alvarez P."/>
            <person name="Gnerre S."/>
            <person name="Grabherr M."/>
            <person name="Kleber M."/>
            <person name="Mauceli E."/>
            <person name="Brockman W."/>
            <person name="Young S."/>
            <person name="LaButti K."/>
            <person name="Sykes S."/>
            <person name="DeCaprio D."/>
            <person name="Crawford M."/>
            <person name="Koehrsen M."/>
            <person name="Engels R."/>
            <person name="Montgomery P."/>
            <person name="Pearson M."/>
            <person name="Howarth C."/>
            <person name="Larson L."/>
            <person name="White J."/>
            <person name="O'Leary S."/>
            <person name="Kodira C."/>
            <person name="Zeng Q."/>
            <person name="Yandava C."/>
            <person name="Alvarado L."/>
            <person name="Longcore J."/>
            <person name="James T."/>
        </authorList>
    </citation>
    <scope>NUCLEOTIDE SEQUENCE [LARGE SCALE GENOMIC DNA]</scope>
    <source>
        <strain evidence="11 12">JEL423</strain>
    </source>
</reference>
<evidence type="ECO:0000313" key="11">
    <source>
        <dbReference type="EMBL" id="OAJ42284.1"/>
    </source>
</evidence>
<dbReference type="EMBL" id="DS022307">
    <property type="protein sequence ID" value="OAJ42284.1"/>
    <property type="molecule type" value="Genomic_DNA"/>
</dbReference>
<dbReference type="PANTHER" id="PTHR13904:SF0">
    <property type="entry name" value="U4_U6 SMALL NUCLEAR RIBONUCLEOPROTEIN PRP31"/>
    <property type="match status" value="1"/>
</dbReference>
<dbReference type="FunFam" id="1.10.287.4070:FF:000003">
    <property type="entry name" value="U4/U6 small nuclear ribonucleoprotein PRP31"/>
    <property type="match status" value="1"/>
</dbReference>
<dbReference type="FunFam" id="1.10.246.90:FF:000002">
    <property type="entry name" value="U4/U6 small nuclear ribonucleoprotein Prp31"/>
    <property type="match status" value="1"/>
</dbReference>
<feature type="region of interest" description="Disordered" evidence="9">
    <location>
        <begin position="360"/>
        <end position="397"/>
    </location>
</feature>
<keyword evidence="3" id="KW-0507">mRNA processing</keyword>
<dbReference type="InterPro" id="IPR002687">
    <property type="entry name" value="Nop_dom"/>
</dbReference>
<sequence length="506" mass="55876">MDDNLLADLDDLGDEEDQDTEEYVLTNSSVSGVRKRDVASARMDGSDSDVDVQDIVQDDVELKHAALLDSLKDTDNVRHVLKVFGSKQLRDVLQKISLFLMKDRLPEHNTGPVEDDPEYMVLVQSNNLTVDLDNETLVVHRFIRDHYAPRFPELESLVLNPVEFARAVQMIGNEEDLTTLDFKSFLPSATIMVITVTATTTNGRSLTKEELARVMSACDVALELDAAKRRIQEYVESRMSFIAPNLTAILGSTVATKLMGHAGGLTALSKIPACNILVLGAQKKTNTGLSRISMGRHAGFVYQCDLVQQLPDELRRKAARLMSAKCALAARIDCVRESVDGMAGKLYREDIEKKIAVMLQPPPSQKTKALPIPDEGPKKRRGGRRVRKAKERTAQTDLRKAQNRMVFGEAEEEYGFGDETVGLGMVGRQTGKIRGTQLDTRVKVSVAKKHRAFASHSAHTSGLSSSVAFTPVKGIELENPEIALQRVKEANIKYFSGGQFKKPAAK</sequence>
<dbReference type="GO" id="GO:0003723">
    <property type="term" value="F:RNA binding"/>
    <property type="evidence" value="ECO:0007669"/>
    <property type="project" value="UniProtKB-KW"/>
</dbReference>
<keyword evidence="4" id="KW-0747">Spliceosome</keyword>
<gene>
    <name evidence="11" type="ORF">BDEG_25755</name>
</gene>
<dbReference type="Gene3D" id="1.10.287.4070">
    <property type="match status" value="1"/>
</dbReference>
<dbReference type="PROSITE" id="PS51358">
    <property type="entry name" value="NOP"/>
    <property type="match status" value="1"/>
</dbReference>
<dbReference type="InterPro" id="IPR012976">
    <property type="entry name" value="NOSIC"/>
</dbReference>
<evidence type="ECO:0000256" key="4">
    <source>
        <dbReference type="ARBA" id="ARBA00022728"/>
    </source>
</evidence>
<accession>A0A177WRI6</accession>
<dbReference type="OrthoDB" id="4771285at2759"/>
<evidence type="ECO:0000259" key="10">
    <source>
        <dbReference type="PROSITE" id="PS51358"/>
    </source>
</evidence>
<evidence type="ECO:0000313" key="12">
    <source>
        <dbReference type="Proteomes" id="UP000077115"/>
    </source>
</evidence>
<dbReference type="SUPFAM" id="SSF89124">
    <property type="entry name" value="Nop domain"/>
    <property type="match status" value="1"/>
</dbReference>
<evidence type="ECO:0000256" key="6">
    <source>
        <dbReference type="ARBA" id="ARBA00023187"/>
    </source>
</evidence>
<evidence type="ECO:0000256" key="5">
    <source>
        <dbReference type="ARBA" id="ARBA00022884"/>
    </source>
</evidence>
<dbReference type="Pfam" id="PF09785">
    <property type="entry name" value="Prp31_C"/>
    <property type="match status" value="1"/>
</dbReference>
<dbReference type="Proteomes" id="UP000077115">
    <property type="component" value="Unassembled WGS sequence"/>
</dbReference>
<proteinExistence type="inferred from homology"/>
<keyword evidence="5" id="KW-0694">RNA-binding</keyword>
<dbReference type="InterPro" id="IPR027105">
    <property type="entry name" value="Prp31"/>
</dbReference>
<evidence type="ECO:0000256" key="3">
    <source>
        <dbReference type="ARBA" id="ARBA00022664"/>
    </source>
</evidence>
<dbReference type="InterPro" id="IPR042239">
    <property type="entry name" value="Nop_C"/>
</dbReference>
<dbReference type="SMART" id="SM00931">
    <property type="entry name" value="NOSIC"/>
    <property type="match status" value="1"/>
</dbReference>
<comment type="similarity">
    <text evidence="2">Belongs to the PRP31 family.</text>
</comment>
<reference evidence="11 12" key="2">
    <citation type="submission" date="2016-05" db="EMBL/GenBank/DDBJ databases">
        <title>Lineage-specific infection strategies underlie the spectrum of fungal disease in amphibians.</title>
        <authorList>
            <person name="Cuomo C.A."/>
            <person name="Farrer R.A."/>
            <person name="James T."/>
            <person name="Longcore J."/>
            <person name="Birren B."/>
        </authorList>
    </citation>
    <scope>NUCLEOTIDE SEQUENCE [LARGE SCALE GENOMIC DNA]</scope>
    <source>
        <strain evidence="11 12">JEL423</strain>
    </source>
</reference>
<evidence type="ECO:0000256" key="1">
    <source>
        <dbReference type="ARBA" id="ARBA00004123"/>
    </source>
</evidence>
<dbReference type="eggNOG" id="KOG2574">
    <property type="taxonomic scope" value="Eukaryota"/>
</dbReference>
<evidence type="ECO:0000256" key="9">
    <source>
        <dbReference type="SAM" id="MobiDB-lite"/>
    </source>
</evidence>
<evidence type="ECO:0000256" key="7">
    <source>
        <dbReference type="ARBA" id="ARBA00023242"/>
    </source>
</evidence>
<keyword evidence="6" id="KW-0508">mRNA splicing</keyword>
<dbReference type="InterPro" id="IPR036070">
    <property type="entry name" value="Nop_dom_sf"/>
</dbReference>
<keyword evidence="7" id="KW-0539">Nucleus</keyword>
<keyword evidence="8" id="KW-0687">Ribonucleoprotein</keyword>